<dbReference type="AlphaFoldDB" id="A0A8T1XLS8"/>
<protein>
    <submittedName>
        <fullName evidence="1">Uncharacterized protein</fullName>
    </submittedName>
</protein>
<accession>A0A8T1XLS8</accession>
<feature type="non-terminal residue" evidence="1">
    <location>
        <position position="186"/>
    </location>
</feature>
<keyword evidence="2" id="KW-1185">Reference proteome</keyword>
<name>A0A8T1XLS8_9BRAS</name>
<sequence length="186" mass="21376">MNKSLIPPQGVRVYVREDPSNFYRGGNGHFPTLHINNIPQRSYVPQHTMNPNDINTQPIPSLGHHFDHDVARNVIMNQQYLHHHQTSDFMSQENFSNNFTEEDLVDASSYWYAPEDTSLETRNVHEVVPSQVPSYDDPRSSFLDQVCALRIQRQNGGLSYNNDESKIGICKKGSRWVKIEAKHEDG</sequence>
<evidence type="ECO:0000313" key="1">
    <source>
        <dbReference type="EMBL" id="KAG7533529.1"/>
    </source>
</evidence>
<proteinExistence type="predicted"/>
<dbReference type="Proteomes" id="UP000694240">
    <property type="component" value="Chromosome 13"/>
</dbReference>
<reference evidence="1 2" key="1">
    <citation type="submission" date="2020-12" db="EMBL/GenBank/DDBJ databases">
        <title>Concerted genomic and epigenomic changes stabilize Arabidopsis allopolyploids.</title>
        <authorList>
            <person name="Chen Z."/>
        </authorList>
    </citation>
    <scope>NUCLEOTIDE SEQUENCE [LARGE SCALE GENOMIC DNA]</scope>
    <source>
        <strain evidence="1">Allo738</strain>
        <tissue evidence="1">Leaf</tissue>
    </source>
</reference>
<organism evidence="1 2">
    <name type="scientific">Arabidopsis thaliana x Arabidopsis arenosa</name>
    <dbReference type="NCBI Taxonomy" id="1240361"/>
    <lineage>
        <taxon>Eukaryota</taxon>
        <taxon>Viridiplantae</taxon>
        <taxon>Streptophyta</taxon>
        <taxon>Embryophyta</taxon>
        <taxon>Tracheophyta</taxon>
        <taxon>Spermatophyta</taxon>
        <taxon>Magnoliopsida</taxon>
        <taxon>eudicotyledons</taxon>
        <taxon>Gunneridae</taxon>
        <taxon>Pentapetalae</taxon>
        <taxon>rosids</taxon>
        <taxon>malvids</taxon>
        <taxon>Brassicales</taxon>
        <taxon>Brassicaceae</taxon>
        <taxon>Camelineae</taxon>
        <taxon>Arabidopsis</taxon>
    </lineage>
</organism>
<dbReference type="EMBL" id="JAEFBK010000013">
    <property type="protein sequence ID" value="KAG7533529.1"/>
    <property type="molecule type" value="Genomic_DNA"/>
</dbReference>
<evidence type="ECO:0000313" key="2">
    <source>
        <dbReference type="Proteomes" id="UP000694240"/>
    </source>
</evidence>
<comment type="caution">
    <text evidence="1">The sequence shown here is derived from an EMBL/GenBank/DDBJ whole genome shotgun (WGS) entry which is preliminary data.</text>
</comment>
<gene>
    <name evidence="1" type="ORF">ISN45_Aa08g011550</name>
</gene>